<dbReference type="Pfam" id="PF17900">
    <property type="entry name" value="Peptidase_M1_N"/>
    <property type="match status" value="1"/>
</dbReference>
<evidence type="ECO:0000256" key="19">
    <source>
        <dbReference type="SAM" id="SignalP"/>
    </source>
</evidence>
<evidence type="ECO:0000256" key="14">
    <source>
        <dbReference type="ARBA" id="ARBA00023288"/>
    </source>
</evidence>
<dbReference type="EC" id="3.4.11.-" evidence="18"/>
<dbReference type="InterPro" id="IPR014782">
    <property type="entry name" value="Peptidase_M1_dom"/>
</dbReference>
<evidence type="ECO:0000256" key="4">
    <source>
        <dbReference type="ARBA" id="ARBA00022475"/>
    </source>
</evidence>
<keyword evidence="8 19" id="KW-0732">Signal</keyword>
<dbReference type="EMBL" id="QKKF02000897">
    <property type="protein sequence ID" value="RZF48907.1"/>
    <property type="molecule type" value="Genomic_DNA"/>
</dbReference>
<dbReference type="GO" id="GO:0005886">
    <property type="term" value="C:plasma membrane"/>
    <property type="evidence" value="ECO:0007669"/>
    <property type="project" value="UniProtKB-SubCell"/>
</dbReference>
<dbReference type="Gene3D" id="1.25.50.20">
    <property type="match status" value="1"/>
</dbReference>
<dbReference type="FunFam" id="2.60.40.1910:FF:000008">
    <property type="entry name" value="Aminopeptidase"/>
    <property type="match status" value="1"/>
</dbReference>
<feature type="signal peptide" evidence="19">
    <location>
        <begin position="1"/>
        <end position="18"/>
    </location>
</feature>
<feature type="site" description="Transition state stabilizer" evidence="17">
    <location>
        <position position="423"/>
    </location>
</feature>
<dbReference type="GO" id="GO:0005615">
    <property type="term" value="C:extracellular space"/>
    <property type="evidence" value="ECO:0007669"/>
    <property type="project" value="TreeGrafter"/>
</dbReference>
<dbReference type="GO" id="GO:0006508">
    <property type="term" value="P:proteolysis"/>
    <property type="evidence" value="ECO:0007669"/>
    <property type="project" value="UniProtKB-KW"/>
</dbReference>
<feature type="active site" description="Proton acceptor" evidence="15">
    <location>
        <position position="340"/>
    </location>
</feature>
<keyword evidence="6 18" id="KW-0645">Protease</keyword>
<dbReference type="InterPro" id="IPR042097">
    <property type="entry name" value="Aminopeptidase_N-like_N_sf"/>
</dbReference>
<keyword evidence="10 16" id="KW-0862">Zinc</keyword>
<dbReference type="OrthoDB" id="10031169at2759"/>
<feature type="binding site" evidence="16">
    <location>
        <position position="343"/>
    </location>
    <ligand>
        <name>Zn(2+)</name>
        <dbReference type="ChEBI" id="CHEBI:29105"/>
        <note>catalytic</note>
    </ligand>
</feature>
<reference evidence="23 24" key="1">
    <citation type="journal article" date="2017" name="Gigascience">
        <title>Genome sequence of the small brown planthopper, Laodelphax striatellus.</title>
        <authorList>
            <person name="Zhu J."/>
            <person name="Jiang F."/>
            <person name="Wang X."/>
            <person name="Yang P."/>
            <person name="Bao Y."/>
            <person name="Zhao W."/>
            <person name="Wang W."/>
            <person name="Lu H."/>
            <person name="Wang Q."/>
            <person name="Cui N."/>
            <person name="Li J."/>
            <person name="Chen X."/>
            <person name="Luo L."/>
            <person name="Yu J."/>
            <person name="Kang L."/>
            <person name="Cui F."/>
        </authorList>
    </citation>
    <scope>NUCLEOTIDE SEQUENCE [LARGE SCALE GENOMIC DNA]</scope>
    <source>
        <strain evidence="23">Lst14</strain>
    </source>
</reference>
<evidence type="ECO:0000313" key="23">
    <source>
        <dbReference type="EMBL" id="RZF48907.1"/>
    </source>
</evidence>
<feature type="binding site" evidence="16">
    <location>
        <position position="339"/>
    </location>
    <ligand>
        <name>Zn(2+)</name>
        <dbReference type="ChEBI" id="CHEBI:29105"/>
        <note>catalytic</note>
    </ligand>
</feature>
<feature type="domain" description="Aminopeptidase N-like N-terminal" evidence="22">
    <location>
        <begin position="44"/>
        <end position="236"/>
    </location>
</feature>
<dbReference type="CDD" id="cd09601">
    <property type="entry name" value="M1_APN-Q_like"/>
    <property type="match status" value="1"/>
</dbReference>
<feature type="chain" id="PRO_5019731797" description="Aminopeptidase" evidence="19">
    <location>
        <begin position="19"/>
        <end position="920"/>
    </location>
</feature>
<keyword evidence="4" id="KW-1003">Cell membrane</keyword>
<evidence type="ECO:0000256" key="5">
    <source>
        <dbReference type="ARBA" id="ARBA00022622"/>
    </source>
</evidence>
<dbReference type="PRINTS" id="PR00756">
    <property type="entry name" value="ALADIPTASE"/>
</dbReference>
<keyword evidence="3 18" id="KW-0031">Aminopeptidase</keyword>
<evidence type="ECO:0000256" key="2">
    <source>
        <dbReference type="ARBA" id="ARBA00010136"/>
    </source>
</evidence>
<organism evidence="23 24">
    <name type="scientific">Laodelphax striatellus</name>
    <name type="common">Small brown planthopper</name>
    <name type="synonym">Delphax striatella</name>
    <dbReference type="NCBI Taxonomy" id="195883"/>
    <lineage>
        <taxon>Eukaryota</taxon>
        <taxon>Metazoa</taxon>
        <taxon>Ecdysozoa</taxon>
        <taxon>Arthropoda</taxon>
        <taxon>Hexapoda</taxon>
        <taxon>Insecta</taxon>
        <taxon>Pterygota</taxon>
        <taxon>Neoptera</taxon>
        <taxon>Paraneoptera</taxon>
        <taxon>Hemiptera</taxon>
        <taxon>Auchenorrhyncha</taxon>
        <taxon>Fulgoroidea</taxon>
        <taxon>Delphacidae</taxon>
        <taxon>Criomorphinae</taxon>
        <taxon>Laodelphax</taxon>
    </lineage>
</organism>
<evidence type="ECO:0000256" key="1">
    <source>
        <dbReference type="ARBA" id="ARBA00004609"/>
    </source>
</evidence>
<dbReference type="SUPFAM" id="SSF63737">
    <property type="entry name" value="Leukotriene A4 hydrolase N-terminal domain"/>
    <property type="match status" value="1"/>
</dbReference>
<keyword evidence="24" id="KW-1185">Reference proteome</keyword>
<dbReference type="PANTHER" id="PTHR11533">
    <property type="entry name" value="PROTEASE M1 ZINC METALLOPROTEASE"/>
    <property type="match status" value="1"/>
</dbReference>
<feature type="binding site" evidence="16">
    <location>
        <position position="362"/>
    </location>
    <ligand>
        <name>Zn(2+)</name>
        <dbReference type="ChEBI" id="CHEBI:29105"/>
        <note>catalytic</note>
    </ligand>
</feature>
<dbReference type="SMR" id="A0A482XU16"/>
<comment type="similarity">
    <text evidence="2 18">Belongs to the peptidase M1 family.</text>
</comment>
<dbReference type="InterPro" id="IPR050344">
    <property type="entry name" value="Peptidase_M1_aminopeptidases"/>
</dbReference>
<dbReference type="InterPro" id="IPR001930">
    <property type="entry name" value="Peptidase_M1"/>
</dbReference>
<evidence type="ECO:0000256" key="10">
    <source>
        <dbReference type="ARBA" id="ARBA00022833"/>
    </source>
</evidence>
<dbReference type="GO" id="GO:0008270">
    <property type="term" value="F:zinc ion binding"/>
    <property type="evidence" value="ECO:0007669"/>
    <property type="project" value="UniProtKB-UniRule"/>
</dbReference>
<evidence type="ECO:0000256" key="18">
    <source>
        <dbReference type="RuleBase" id="RU364040"/>
    </source>
</evidence>
<evidence type="ECO:0000256" key="13">
    <source>
        <dbReference type="ARBA" id="ARBA00023180"/>
    </source>
</evidence>
<evidence type="ECO:0000256" key="16">
    <source>
        <dbReference type="PIRSR" id="PIRSR634016-3"/>
    </source>
</evidence>
<dbReference type="Proteomes" id="UP000291343">
    <property type="component" value="Unassembled WGS sequence"/>
</dbReference>
<proteinExistence type="inferred from homology"/>
<keyword evidence="9 18" id="KW-0378">Hydrolase</keyword>
<dbReference type="InParanoid" id="A0A482XU16"/>
<evidence type="ECO:0000259" key="20">
    <source>
        <dbReference type="Pfam" id="PF01433"/>
    </source>
</evidence>
<evidence type="ECO:0000256" key="11">
    <source>
        <dbReference type="ARBA" id="ARBA00023049"/>
    </source>
</evidence>
<dbReference type="GO" id="GO:0005737">
    <property type="term" value="C:cytoplasm"/>
    <property type="evidence" value="ECO:0007669"/>
    <property type="project" value="TreeGrafter"/>
</dbReference>
<protein>
    <recommendedName>
        <fullName evidence="18">Aminopeptidase</fullName>
        <ecNumber evidence="18">3.4.11.-</ecNumber>
    </recommendedName>
</protein>
<dbReference type="AlphaFoldDB" id="A0A482XU16"/>
<evidence type="ECO:0000256" key="7">
    <source>
        <dbReference type="ARBA" id="ARBA00022723"/>
    </source>
</evidence>
<evidence type="ECO:0000256" key="9">
    <source>
        <dbReference type="ARBA" id="ARBA00022801"/>
    </source>
</evidence>
<keyword evidence="11 18" id="KW-0482">Metalloprotease</keyword>
<feature type="domain" description="ERAP1-like C-terminal" evidence="21">
    <location>
        <begin position="571"/>
        <end position="845"/>
    </location>
</feature>
<dbReference type="Pfam" id="PF11838">
    <property type="entry name" value="ERAP1_C"/>
    <property type="match status" value="1"/>
</dbReference>
<comment type="subcellular location">
    <subcellularLocation>
        <location evidence="1">Cell membrane</location>
        <topology evidence="1">Lipid-anchor</topology>
        <topology evidence="1">GPI-anchor</topology>
    </subcellularLocation>
</comment>
<dbReference type="GO" id="GO:0043171">
    <property type="term" value="P:peptide catabolic process"/>
    <property type="evidence" value="ECO:0007669"/>
    <property type="project" value="TreeGrafter"/>
</dbReference>
<dbReference type="GO" id="GO:0042277">
    <property type="term" value="F:peptide binding"/>
    <property type="evidence" value="ECO:0007669"/>
    <property type="project" value="TreeGrafter"/>
</dbReference>
<sequence>MEAWKCFALASLLSCAAGVVNEPERVTPVIRPEQDYFLPLAIFPQHYDLMIMPIFEEETPAPVFVGSSVMTFTVNQTGTSSITFHKGPNLNLVQSTVAVTDSNNSSLKILSRLYDTETQMFTLYLEKELDPLETYKMAMMFEGKITEAGFGMFRGSYEYQKVRRYYVGTQLRPVYTRELFPCLDEPIYKSIFTIRVARPQSYVSRSNMEIIYSSAVDKNGRITDTYADTPLMSAYLVTIFVFDFQSIRSTDQRFIGWAEPNKITQMEFSQQISPRLVNIAEAYFASPFPVPKMDQIALPQFVVIAMENWGINTYREINVLADSNSPTRQFQTVGRFTGHEVLHHWIGDLVTLEWWDYLWIQEAFAMYFEYFFPNEMDPTWRMMDQFITDLLVEGLHGDNTDSPLTSRVVTPAQITAKFQGLTYTKGPSLIRMLNHIMGEDGYRSALRDLIQTKKYSSMTPAELWSFFQTYAPVGADITTTMPSWTDQGGYPVLIAVRDLEQPIMIHLCQHSFDKLKGGNAQQIEDDNILWSIPISFTTKKSGNFENTSASSWLNRKRETMVINEYDPNEDWFIFNVQFTGYYRVMYDSFNLDMLIRQLCVDHTKIHRLNRAQLIDDTFSFADNKIIPYSTALRLITYVKKETEYVPWRVAIRGLNQLSTRFMYSNIGQLVMRFGKDLIRDIYSTTGFNDKATDEPLTNLNREQIVEAACYYNVQGCRETAVNTFADFINGIIPKIPQDVQETVRCYAAKEGTAEMRNYLKNIIKTSTNSQRKSEAMRGLACSPPNYLDRTLYELSTADSKEFFQAIIAREENSFFALKYVLQNLSALVARFGATDVNNFIGLISNKSSLFGMSDLVLTNLSAAIQKDTSLVKPATDKLLENLNTNMAWISERQPGVETWFSTLYNEVPIDAPVEIRCIAS</sequence>
<evidence type="ECO:0000259" key="22">
    <source>
        <dbReference type="Pfam" id="PF17900"/>
    </source>
</evidence>
<evidence type="ECO:0000256" key="15">
    <source>
        <dbReference type="PIRSR" id="PIRSR634016-1"/>
    </source>
</evidence>
<dbReference type="GO" id="GO:0070006">
    <property type="term" value="F:metalloaminopeptidase activity"/>
    <property type="evidence" value="ECO:0007669"/>
    <property type="project" value="TreeGrafter"/>
</dbReference>
<comment type="caution">
    <text evidence="23">The sequence shown here is derived from an EMBL/GenBank/DDBJ whole genome shotgun (WGS) entry which is preliminary data.</text>
</comment>
<evidence type="ECO:0000313" key="24">
    <source>
        <dbReference type="Proteomes" id="UP000291343"/>
    </source>
</evidence>
<dbReference type="InterPro" id="IPR034016">
    <property type="entry name" value="M1_APN-typ"/>
</dbReference>
<keyword evidence="7 16" id="KW-0479">Metal-binding</keyword>
<keyword evidence="5" id="KW-0336">GPI-anchor</keyword>
<dbReference type="Gene3D" id="2.60.40.1910">
    <property type="match status" value="1"/>
</dbReference>
<dbReference type="InterPro" id="IPR045357">
    <property type="entry name" value="Aminopeptidase_N-like_N"/>
</dbReference>
<dbReference type="Gene3D" id="2.60.40.1730">
    <property type="entry name" value="tricorn interacting facor f3 domain"/>
    <property type="match status" value="1"/>
</dbReference>
<dbReference type="PANTHER" id="PTHR11533:SF294">
    <property type="entry name" value="THYROTROPIN-RELEASING HORMONE-DEGRADING ECTOENZYME"/>
    <property type="match status" value="1"/>
</dbReference>
<dbReference type="FunFam" id="1.10.390.10:FF:000013">
    <property type="entry name" value="Aminopeptidase N"/>
    <property type="match status" value="1"/>
</dbReference>
<evidence type="ECO:0000256" key="17">
    <source>
        <dbReference type="PIRSR" id="PIRSR634016-4"/>
    </source>
</evidence>
<dbReference type="STRING" id="195883.A0A482XU16"/>
<keyword evidence="12" id="KW-0472">Membrane</keyword>
<evidence type="ECO:0000259" key="21">
    <source>
        <dbReference type="Pfam" id="PF11838"/>
    </source>
</evidence>
<dbReference type="InterPro" id="IPR027268">
    <property type="entry name" value="Peptidase_M4/M1_CTD_sf"/>
</dbReference>
<keyword evidence="14" id="KW-0449">Lipoprotein</keyword>
<dbReference type="Gene3D" id="1.10.390.10">
    <property type="entry name" value="Neutral Protease Domain 2"/>
    <property type="match status" value="1"/>
</dbReference>
<dbReference type="InterPro" id="IPR024571">
    <property type="entry name" value="ERAP1-like_C_dom"/>
</dbReference>
<dbReference type="SUPFAM" id="SSF55486">
    <property type="entry name" value="Metalloproteases ('zincins'), catalytic domain"/>
    <property type="match status" value="1"/>
</dbReference>
<keyword evidence="13" id="KW-0325">Glycoprotein</keyword>
<dbReference type="GO" id="GO:0098552">
    <property type="term" value="C:side of membrane"/>
    <property type="evidence" value="ECO:0007669"/>
    <property type="project" value="UniProtKB-KW"/>
</dbReference>
<gene>
    <name evidence="23" type="ORF">LSTR_LSTR003287</name>
</gene>
<feature type="domain" description="Peptidase M1 membrane alanine aminopeptidase" evidence="20">
    <location>
        <begin position="271"/>
        <end position="484"/>
    </location>
</feature>
<accession>A0A482XU16</accession>
<comment type="cofactor">
    <cofactor evidence="16 18">
        <name>Zn(2+)</name>
        <dbReference type="ChEBI" id="CHEBI:29105"/>
    </cofactor>
    <text evidence="16 18">Binds 1 zinc ion per subunit.</text>
</comment>
<dbReference type="Pfam" id="PF01433">
    <property type="entry name" value="Peptidase_M1"/>
    <property type="match status" value="1"/>
</dbReference>
<evidence type="ECO:0000256" key="6">
    <source>
        <dbReference type="ARBA" id="ARBA00022670"/>
    </source>
</evidence>
<name>A0A482XU16_LAOST</name>
<evidence type="ECO:0000256" key="3">
    <source>
        <dbReference type="ARBA" id="ARBA00022438"/>
    </source>
</evidence>
<evidence type="ECO:0000256" key="12">
    <source>
        <dbReference type="ARBA" id="ARBA00023136"/>
    </source>
</evidence>
<evidence type="ECO:0000256" key="8">
    <source>
        <dbReference type="ARBA" id="ARBA00022729"/>
    </source>
</evidence>